<dbReference type="InterPro" id="IPR013786">
    <property type="entry name" value="AcylCoA_DH/ox_N"/>
</dbReference>
<name>A0A437MIF3_9PROT</name>
<evidence type="ECO:0000313" key="8">
    <source>
        <dbReference type="Proteomes" id="UP000282957"/>
    </source>
</evidence>
<dbReference type="PANTHER" id="PTHR43831">
    <property type="entry name" value="ISOBUTYRYL-COA DEHYDROGENASE"/>
    <property type="match status" value="1"/>
</dbReference>
<dbReference type="CDD" id="cd00567">
    <property type="entry name" value="ACAD"/>
    <property type="match status" value="1"/>
</dbReference>
<sequence>MPDTLTRPALPGSALLAAIAAEAPARDRDAGFPFAALARLHEAGLLALTVPRALGGAGAGLAQAAETIQALGAACPATALVVAMQLSKHAALARGQGFTPALRESLGRLAVTEGALLNSARAEPELGSPTRGGLPATTARRGPKGWLITGRKRYVTGAPGLRFMEVVAATAEDEPRIGSFLVPANAPGVQIVEAWNHLGLRASGSHDVVFRDVPVPYEHVAGLAPAAAWGARDDVQAAWNAVIVSAVYLGVAEAARDWVLAFLNSRQPSGLPQPLSALATVQQAVGEIELKRITARRLIRSLAQDADAGLAPVAAESGAVKAELAKLAIAIVDRAASLAGNHALDRANPLERHWRDVQCARVHVPTEDAAAQAAGRFALAGAAA</sequence>
<dbReference type="Pfam" id="PF08028">
    <property type="entry name" value="Acyl-CoA_dh_2"/>
    <property type="match status" value="1"/>
</dbReference>
<dbReference type="Gene3D" id="2.40.110.10">
    <property type="entry name" value="Butyryl-CoA Dehydrogenase, subunit A, domain 2"/>
    <property type="match status" value="1"/>
</dbReference>
<evidence type="ECO:0000256" key="3">
    <source>
        <dbReference type="SAM" id="MobiDB-lite"/>
    </source>
</evidence>
<organism evidence="7 8">
    <name type="scientific">Rhodovarius crocodyli</name>
    <dbReference type="NCBI Taxonomy" id="1979269"/>
    <lineage>
        <taxon>Bacteria</taxon>
        <taxon>Pseudomonadati</taxon>
        <taxon>Pseudomonadota</taxon>
        <taxon>Alphaproteobacteria</taxon>
        <taxon>Acetobacterales</taxon>
        <taxon>Roseomonadaceae</taxon>
        <taxon>Rhodovarius</taxon>
    </lineage>
</organism>
<dbReference type="Gene3D" id="1.10.540.10">
    <property type="entry name" value="Acyl-CoA dehydrogenase/oxidase, N-terminal domain"/>
    <property type="match status" value="1"/>
</dbReference>
<dbReference type="EMBL" id="SACL01000002">
    <property type="protein sequence ID" value="RVT97419.1"/>
    <property type="molecule type" value="Genomic_DNA"/>
</dbReference>
<dbReference type="GO" id="GO:0050660">
    <property type="term" value="F:flavin adenine dinucleotide binding"/>
    <property type="evidence" value="ECO:0007669"/>
    <property type="project" value="InterPro"/>
</dbReference>
<evidence type="ECO:0000259" key="6">
    <source>
        <dbReference type="Pfam" id="PF08028"/>
    </source>
</evidence>
<dbReference type="AlphaFoldDB" id="A0A437MIF3"/>
<keyword evidence="2" id="KW-0560">Oxidoreductase</keyword>
<dbReference type="Gene3D" id="1.20.140.10">
    <property type="entry name" value="Butyryl-CoA Dehydrogenase, subunit A, domain 3"/>
    <property type="match status" value="1"/>
</dbReference>
<dbReference type="Pfam" id="PF02770">
    <property type="entry name" value="Acyl-CoA_dh_M"/>
    <property type="match status" value="1"/>
</dbReference>
<keyword evidence="8" id="KW-1185">Reference proteome</keyword>
<dbReference type="InterPro" id="IPR013107">
    <property type="entry name" value="Acyl-CoA_DH_C"/>
</dbReference>
<feature type="domain" description="Acyl-CoA dehydrogenase/oxidase N-terminal" evidence="5">
    <location>
        <begin position="19"/>
        <end position="86"/>
    </location>
</feature>
<dbReference type="InterPro" id="IPR052547">
    <property type="entry name" value="Mito_Isobutyryl-CoADH"/>
</dbReference>
<evidence type="ECO:0000313" key="7">
    <source>
        <dbReference type="EMBL" id="RVT97419.1"/>
    </source>
</evidence>
<dbReference type="InterPro" id="IPR036250">
    <property type="entry name" value="AcylCo_DH-like_C"/>
</dbReference>
<feature type="region of interest" description="Disordered" evidence="3">
    <location>
        <begin position="122"/>
        <end position="142"/>
    </location>
</feature>
<keyword evidence="1" id="KW-0285">Flavoprotein</keyword>
<evidence type="ECO:0000259" key="4">
    <source>
        <dbReference type="Pfam" id="PF02770"/>
    </source>
</evidence>
<dbReference type="RefSeq" id="WP_127786647.1">
    <property type="nucleotide sequence ID" value="NZ_SACL01000002.1"/>
</dbReference>
<feature type="domain" description="Acyl-CoA dehydrogenase C-terminal" evidence="6">
    <location>
        <begin position="243"/>
        <end position="364"/>
    </location>
</feature>
<proteinExistence type="predicted"/>
<dbReference type="OrthoDB" id="2986495at2"/>
<evidence type="ECO:0000256" key="1">
    <source>
        <dbReference type="ARBA" id="ARBA00022630"/>
    </source>
</evidence>
<dbReference type="InterPro" id="IPR009100">
    <property type="entry name" value="AcylCoA_DH/oxidase_NM_dom_sf"/>
</dbReference>
<dbReference type="InterPro" id="IPR037069">
    <property type="entry name" value="AcylCoA_DH/ox_N_sf"/>
</dbReference>
<dbReference type="GO" id="GO:0016627">
    <property type="term" value="F:oxidoreductase activity, acting on the CH-CH group of donors"/>
    <property type="evidence" value="ECO:0007669"/>
    <property type="project" value="InterPro"/>
</dbReference>
<protein>
    <submittedName>
        <fullName evidence="7">Acyl-CoA dehydrogenase</fullName>
    </submittedName>
</protein>
<dbReference type="InterPro" id="IPR046373">
    <property type="entry name" value="Acyl-CoA_Oxase/DH_mid-dom_sf"/>
</dbReference>
<accession>A0A437MIF3</accession>
<dbReference type="Pfam" id="PF02771">
    <property type="entry name" value="Acyl-CoA_dh_N"/>
    <property type="match status" value="1"/>
</dbReference>
<dbReference type="InterPro" id="IPR006091">
    <property type="entry name" value="Acyl-CoA_Oxase/DH_mid-dom"/>
</dbReference>
<evidence type="ECO:0000259" key="5">
    <source>
        <dbReference type="Pfam" id="PF02771"/>
    </source>
</evidence>
<gene>
    <name evidence="7" type="ORF">EOD42_06185</name>
</gene>
<feature type="domain" description="Acyl-CoA oxidase/dehydrogenase middle" evidence="4">
    <location>
        <begin position="122"/>
        <end position="213"/>
    </location>
</feature>
<dbReference type="PANTHER" id="PTHR43831:SF1">
    <property type="entry name" value="ISOBUTYRYL-COA DEHYDROGENASE, MITOCHONDRIAL"/>
    <property type="match status" value="1"/>
</dbReference>
<dbReference type="Proteomes" id="UP000282957">
    <property type="component" value="Unassembled WGS sequence"/>
</dbReference>
<dbReference type="PIRSF" id="PIRSF016578">
    <property type="entry name" value="HsaA"/>
    <property type="match status" value="1"/>
</dbReference>
<dbReference type="SUPFAM" id="SSF56645">
    <property type="entry name" value="Acyl-CoA dehydrogenase NM domain-like"/>
    <property type="match status" value="1"/>
</dbReference>
<reference evidence="7 8" key="1">
    <citation type="submission" date="2019-01" db="EMBL/GenBank/DDBJ databases">
        <authorList>
            <person name="Chen W.-M."/>
        </authorList>
    </citation>
    <scope>NUCLEOTIDE SEQUENCE [LARGE SCALE GENOMIC DNA]</scope>
    <source>
        <strain evidence="7 8">CCP-6</strain>
    </source>
</reference>
<dbReference type="SUPFAM" id="SSF47203">
    <property type="entry name" value="Acyl-CoA dehydrogenase C-terminal domain-like"/>
    <property type="match status" value="1"/>
</dbReference>
<comment type="caution">
    <text evidence="7">The sequence shown here is derived from an EMBL/GenBank/DDBJ whole genome shotgun (WGS) entry which is preliminary data.</text>
</comment>
<evidence type="ECO:0000256" key="2">
    <source>
        <dbReference type="ARBA" id="ARBA00023002"/>
    </source>
</evidence>